<organism evidence="1 2">
    <name type="scientific">Rhynocoris fuscipes</name>
    <dbReference type="NCBI Taxonomy" id="488301"/>
    <lineage>
        <taxon>Eukaryota</taxon>
        <taxon>Metazoa</taxon>
        <taxon>Ecdysozoa</taxon>
        <taxon>Arthropoda</taxon>
        <taxon>Hexapoda</taxon>
        <taxon>Insecta</taxon>
        <taxon>Pterygota</taxon>
        <taxon>Neoptera</taxon>
        <taxon>Paraneoptera</taxon>
        <taxon>Hemiptera</taxon>
        <taxon>Heteroptera</taxon>
        <taxon>Panheteroptera</taxon>
        <taxon>Cimicomorpha</taxon>
        <taxon>Reduviidae</taxon>
        <taxon>Harpactorinae</taxon>
        <taxon>Harpactorini</taxon>
        <taxon>Rhynocoris</taxon>
    </lineage>
</organism>
<reference evidence="1 2" key="1">
    <citation type="submission" date="2022-12" db="EMBL/GenBank/DDBJ databases">
        <title>Chromosome-level genome assembly of true bugs.</title>
        <authorList>
            <person name="Ma L."/>
            <person name="Li H."/>
        </authorList>
    </citation>
    <scope>NUCLEOTIDE SEQUENCE [LARGE SCALE GENOMIC DNA]</scope>
    <source>
        <strain evidence="1">Lab_2022b</strain>
    </source>
</reference>
<keyword evidence="2" id="KW-1185">Reference proteome</keyword>
<name>A0AAW1DLG9_9HEMI</name>
<gene>
    <name evidence="1" type="ORF">O3M35_000418</name>
</gene>
<evidence type="ECO:0000313" key="2">
    <source>
        <dbReference type="Proteomes" id="UP001461498"/>
    </source>
</evidence>
<proteinExistence type="predicted"/>
<dbReference type="AlphaFoldDB" id="A0AAW1DLG9"/>
<sequence length="166" mass="19524">MNDFIYVDFNYIDKQLKICPNTGLVKEVIDKSEKINYFILNNVKTKRNLDRSTQRCSYNDNNQDFMQKNSERKRFDKTKDPLYTSNVSKLGYYLGQCSSTSTYPPRILNKSIINYNNKIKAFDFKTPPPDENIKPKITLIHHGMRKCRQDFGEIFKINESVTNSVK</sequence>
<dbReference type="EMBL" id="JAPXFL010000001">
    <property type="protein sequence ID" value="KAK9511834.1"/>
    <property type="molecule type" value="Genomic_DNA"/>
</dbReference>
<comment type="caution">
    <text evidence="1">The sequence shown here is derived from an EMBL/GenBank/DDBJ whole genome shotgun (WGS) entry which is preliminary data.</text>
</comment>
<accession>A0AAW1DLG9</accession>
<evidence type="ECO:0000313" key="1">
    <source>
        <dbReference type="EMBL" id="KAK9511834.1"/>
    </source>
</evidence>
<dbReference type="Proteomes" id="UP001461498">
    <property type="component" value="Unassembled WGS sequence"/>
</dbReference>
<protein>
    <submittedName>
        <fullName evidence="1">Uncharacterized protein</fullName>
    </submittedName>
</protein>